<accession>A0A3L6RR96</accession>
<sequence>MMNNAAKLYPYNTPVNKEAYYYRMIFERLFSQDSARETVPWDIYAAGQECCSSGYIYAAGQDCNRYFCQIEEAFSVLFYGELYQLLEAFHYFPVSKYIKY</sequence>
<dbReference type="OrthoDB" id="1492457at2759"/>
<proteinExistence type="predicted"/>
<dbReference type="AlphaFoldDB" id="A0A3L6RR96"/>
<gene>
    <name evidence="1" type="ORF">C2845_PM11G04520</name>
</gene>
<reference evidence="2" key="1">
    <citation type="journal article" date="2019" name="Nat. Commun.">
        <title>The genome of broomcorn millet.</title>
        <authorList>
            <person name="Zou C."/>
            <person name="Miki D."/>
            <person name="Li D."/>
            <person name="Tang Q."/>
            <person name="Xiao L."/>
            <person name="Rajput S."/>
            <person name="Deng P."/>
            <person name="Jia W."/>
            <person name="Huang R."/>
            <person name="Zhang M."/>
            <person name="Sun Y."/>
            <person name="Hu J."/>
            <person name="Fu X."/>
            <person name="Schnable P.S."/>
            <person name="Li F."/>
            <person name="Zhang H."/>
            <person name="Feng B."/>
            <person name="Zhu X."/>
            <person name="Liu R."/>
            <person name="Schnable J.C."/>
            <person name="Zhu J.-K."/>
            <person name="Zhang H."/>
        </authorList>
    </citation>
    <scope>NUCLEOTIDE SEQUENCE [LARGE SCALE GENOMIC DNA]</scope>
</reference>
<name>A0A3L6RR96_PANMI</name>
<dbReference type="EMBL" id="PQIB02000007">
    <property type="protein sequence ID" value="RLN08145.1"/>
    <property type="molecule type" value="Genomic_DNA"/>
</dbReference>
<comment type="caution">
    <text evidence="1">The sequence shown here is derived from an EMBL/GenBank/DDBJ whole genome shotgun (WGS) entry which is preliminary data.</text>
</comment>
<keyword evidence="2" id="KW-1185">Reference proteome</keyword>
<protein>
    <submittedName>
        <fullName evidence="1">Uncharacterized protein</fullName>
    </submittedName>
</protein>
<evidence type="ECO:0000313" key="1">
    <source>
        <dbReference type="EMBL" id="RLN08145.1"/>
    </source>
</evidence>
<dbReference type="STRING" id="4540.A0A3L6RR96"/>
<dbReference type="Proteomes" id="UP000275267">
    <property type="component" value="Unassembled WGS sequence"/>
</dbReference>
<evidence type="ECO:0000313" key="2">
    <source>
        <dbReference type="Proteomes" id="UP000275267"/>
    </source>
</evidence>
<organism evidence="1 2">
    <name type="scientific">Panicum miliaceum</name>
    <name type="common">Proso millet</name>
    <name type="synonym">Broomcorn millet</name>
    <dbReference type="NCBI Taxonomy" id="4540"/>
    <lineage>
        <taxon>Eukaryota</taxon>
        <taxon>Viridiplantae</taxon>
        <taxon>Streptophyta</taxon>
        <taxon>Embryophyta</taxon>
        <taxon>Tracheophyta</taxon>
        <taxon>Spermatophyta</taxon>
        <taxon>Magnoliopsida</taxon>
        <taxon>Liliopsida</taxon>
        <taxon>Poales</taxon>
        <taxon>Poaceae</taxon>
        <taxon>PACMAD clade</taxon>
        <taxon>Panicoideae</taxon>
        <taxon>Panicodae</taxon>
        <taxon>Paniceae</taxon>
        <taxon>Panicinae</taxon>
        <taxon>Panicum</taxon>
        <taxon>Panicum sect. Panicum</taxon>
    </lineage>
</organism>